<feature type="region of interest" description="Disordered" evidence="1">
    <location>
        <begin position="239"/>
        <end position="261"/>
    </location>
</feature>
<organism evidence="2 3">
    <name type="scientific">Actinomadura fulvescens</name>
    <dbReference type="NCBI Taxonomy" id="46160"/>
    <lineage>
        <taxon>Bacteria</taxon>
        <taxon>Bacillati</taxon>
        <taxon>Actinomycetota</taxon>
        <taxon>Actinomycetes</taxon>
        <taxon>Streptosporangiales</taxon>
        <taxon>Thermomonosporaceae</taxon>
        <taxon>Actinomadura</taxon>
    </lineage>
</organism>
<comment type="caution">
    <text evidence="2">The sequence shown here is derived from an EMBL/GenBank/DDBJ whole genome shotgun (WGS) entry which is preliminary data.</text>
</comment>
<dbReference type="Proteomes" id="UP001501509">
    <property type="component" value="Unassembled WGS sequence"/>
</dbReference>
<dbReference type="GO" id="GO:0008168">
    <property type="term" value="F:methyltransferase activity"/>
    <property type="evidence" value="ECO:0007669"/>
    <property type="project" value="UniProtKB-KW"/>
</dbReference>
<dbReference type="EMBL" id="BAAATD010000002">
    <property type="protein sequence ID" value="GAA2590103.1"/>
    <property type="molecule type" value="Genomic_DNA"/>
</dbReference>
<keyword evidence="2" id="KW-0489">Methyltransferase</keyword>
<keyword evidence="3" id="KW-1185">Reference proteome</keyword>
<evidence type="ECO:0000256" key="1">
    <source>
        <dbReference type="SAM" id="MobiDB-lite"/>
    </source>
</evidence>
<evidence type="ECO:0000313" key="2">
    <source>
        <dbReference type="EMBL" id="GAA2590103.1"/>
    </source>
</evidence>
<accession>A0ABN3PMR8</accession>
<feature type="compositionally biased region" description="Basic and acidic residues" evidence="1">
    <location>
        <begin position="251"/>
        <end position="261"/>
    </location>
</feature>
<dbReference type="GO" id="GO:0032259">
    <property type="term" value="P:methylation"/>
    <property type="evidence" value="ECO:0007669"/>
    <property type="project" value="UniProtKB-KW"/>
</dbReference>
<reference evidence="2 3" key="1">
    <citation type="journal article" date="2019" name="Int. J. Syst. Evol. Microbiol.">
        <title>The Global Catalogue of Microorganisms (GCM) 10K type strain sequencing project: providing services to taxonomists for standard genome sequencing and annotation.</title>
        <authorList>
            <consortium name="The Broad Institute Genomics Platform"/>
            <consortium name="The Broad Institute Genome Sequencing Center for Infectious Disease"/>
            <person name="Wu L."/>
            <person name="Ma J."/>
        </authorList>
    </citation>
    <scope>NUCLEOTIDE SEQUENCE [LARGE SCALE GENOMIC DNA]</scope>
    <source>
        <strain evidence="2 3">JCM 6833</strain>
    </source>
</reference>
<dbReference type="SUPFAM" id="SSF53335">
    <property type="entry name" value="S-adenosyl-L-methionine-dependent methyltransferases"/>
    <property type="match status" value="1"/>
</dbReference>
<keyword evidence="2" id="KW-0808">Transferase</keyword>
<dbReference type="InterPro" id="IPR029063">
    <property type="entry name" value="SAM-dependent_MTases_sf"/>
</dbReference>
<dbReference type="Pfam" id="PF04672">
    <property type="entry name" value="Methyltransf_19"/>
    <property type="match status" value="1"/>
</dbReference>
<dbReference type="InterPro" id="IPR006764">
    <property type="entry name" value="SAM_dep_MeTrfase_SAV2177_type"/>
</dbReference>
<gene>
    <name evidence="2" type="ORF">GCM10010411_23750</name>
</gene>
<evidence type="ECO:0000313" key="3">
    <source>
        <dbReference type="Proteomes" id="UP001501509"/>
    </source>
</evidence>
<proteinExistence type="predicted"/>
<protein>
    <submittedName>
        <fullName evidence="2">SAM-dependent methyltransferase</fullName>
    </submittedName>
</protein>
<sequence length="261" mass="28614">MLVMAEIDATVPHSARIWNYWLGGKDYYPVDKAMGDQIMEFFPEIAENARGNRGFLCRVVRHLANAGVRQFLDIGTGLPAVDPTHEVAQRIVPEARIVYVDNDPLVLVHARALLTSTPEGTTDYLDADVEEPGAILQAAAQTLDFSQPVALLLVGIMQFVQDDAEAHAIVNRLLAALPSGSYMVLTHPTNAVRGPRMDEAVRQWNEAGGSPRLRLRTPTEISHFFKELDVIDPGVVSTSLWHPDTGDPAPIDDHGALARKP</sequence>
<dbReference type="PIRSF" id="PIRSF017393">
    <property type="entry name" value="MTase_SAV2177"/>
    <property type="match status" value="1"/>
</dbReference>
<name>A0ABN3PMR8_9ACTN</name>
<dbReference type="Gene3D" id="3.40.50.150">
    <property type="entry name" value="Vaccinia Virus protein VP39"/>
    <property type="match status" value="1"/>
</dbReference>